<keyword evidence="1" id="KW-0472">Membrane</keyword>
<organism evidence="2 3">
    <name type="scientific">Mobilisporobacter senegalensis</name>
    <dbReference type="NCBI Taxonomy" id="1329262"/>
    <lineage>
        <taxon>Bacteria</taxon>
        <taxon>Bacillati</taxon>
        <taxon>Bacillota</taxon>
        <taxon>Clostridia</taxon>
        <taxon>Lachnospirales</taxon>
        <taxon>Lachnospiraceae</taxon>
        <taxon>Mobilisporobacter</taxon>
    </lineage>
</organism>
<comment type="caution">
    <text evidence="2">The sequence shown here is derived from an EMBL/GenBank/DDBJ whole genome shotgun (WGS) entry which is preliminary data.</text>
</comment>
<name>A0A3N1XKE9_9FIRM</name>
<gene>
    <name evidence="2" type="ORF">EDD66_10787</name>
</gene>
<feature type="transmembrane region" description="Helical" evidence="1">
    <location>
        <begin position="13"/>
        <end position="35"/>
    </location>
</feature>
<keyword evidence="3" id="KW-1185">Reference proteome</keyword>
<evidence type="ECO:0008006" key="4">
    <source>
        <dbReference type="Google" id="ProtNLM"/>
    </source>
</evidence>
<protein>
    <recommendedName>
        <fullName evidence="4">ABC-2 family transporter</fullName>
    </recommendedName>
</protein>
<feature type="transmembrane region" description="Helical" evidence="1">
    <location>
        <begin position="216"/>
        <end position="240"/>
    </location>
</feature>
<feature type="transmembrane region" description="Helical" evidence="1">
    <location>
        <begin position="95"/>
        <end position="122"/>
    </location>
</feature>
<dbReference type="EMBL" id="RJVG01000007">
    <property type="protein sequence ID" value="ROR27173.1"/>
    <property type="molecule type" value="Genomic_DNA"/>
</dbReference>
<sequence length="246" mass="27512">MIKLMKYELRKQAFSKGIILAILALLEIVFLFGILSSNEKVLGLSIGFLLLITYASILYVAFENIITYSNDLNSKRSYMLFLTPRSSYQIVGAKVLTAGIQVLVTGFAFLLVGIADIGIVIAKYDMLAEIRDMIVTTAEQIIKANVDTKTVLLIFLLLLLSWISIMTIGFFSITLSTTFLANKKFKGVVSFAIFLVINFLYSFITEKTIGGNFSETYIIMNCLYTSCFIAITYFGTAWMLDKKVCV</sequence>
<feature type="transmembrane region" description="Helical" evidence="1">
    <location>
        <begin position="185"/>
        <end position="204"/>
    </location>
</feature>
<feature type="transmembrane region" description="Helical" evidence="1">
    <location>
        <begin position="41"/>
        <end position="62"/>
    </location>
</feature>
<dbReference type="OrthoDB" id="2042447at2"/>
<keyword evidence="1" id="KW-1133">Transmembrane helix</keyword>
<dbReference type="RefSeq" id="WP_123609870.1">
    <property type="nucleotide sequence ID" value="NZ_RJVG01000007.1"/>
</dbReference>
<proteinExistence type="predicted"/>
<keyword evidence="1" id="KW-0812">Transmembrane</keyword>
<reference evidence="2 3" key="1">
    <citation type="submission" date="2018-11" db="EMBL/GenBank/DDBJ databases">
        <title>Genomic Encyclopedia of Type Strains, Phase IV (KMG-IV): sequencing the most valuable type-strain genomes for metagenomic binning, comparative biology and taxonomic classification.</title>
        <authorList>
            <person name="Goeker M."/>
        </authorList>
    </citation>
    <scope>NUCLEOTIDE SEQUENCE [LARGE SCALE GENOMIC DNA]</scope>
    <source>
        <strain evidence="2 3">DSM 26537</strain>
    </source>
</reference>
<evidence type="ECO:0000313" key="2">
    <source>
        <dbReference type="EMBL" id="ROR27173.1"/>
    </source>
</evidence>
<dbReference type="Proteomes" id="UP000273083">
    <property type="component" value="Unassembled WGS sequence"/>
</dbReference>
<evidence type="ECO:0000313" key="3">
    <source>
        <dbReference type="Proteomes" id="UP000273083"/>
    </source>
</evidence>
<evidence type="ECO:0000256" key="1">
    <source>
        <dbReference type="SAM" id="Phobius"/>
    </source>
</evidence>
<accession>A0A3N1XKE9</accession>
<feature type="transmembrane region" description="Helical" evidence="1">
    <location>
        <begin position="151"/>
        <end position="173"/>
    </location>
</feature>
<dbReference type="AlphaFoldDB" id="A0A3N1XKE9"/>